<organism evidence="1 2">
    <name type="scientific">Aspergillus aculeatinus CBS 121060</name>
    <dbReference type="NCBI Taxonomy" id="1448322"/>
    <lineage>
        <taxon>Eukaryota</taxon>
        <taxon>Fungi</taxon>
        <taxon>Dikarya</taxon>
        <taxon>Ascomycota</taxon>
        <taxon>Pezizomycotina</taxon>
        <taxon>Eurotiomycetes</taxon>
        <taxon>Eurotiomycetidae</taxon>
        <taxon>Eurotiales</taxon>
        <taxon>Aspergillaceae</taxon>
        <taxon>Aspergillus</taxon>
        <taxon>Aspergillus subgen. Circumdati</taxon>
    </lineage>
</organism>
<evidence type="ECO:0000313" key="1">
    <source>
        <dbReference type="EMBL" id="RAH68032.1"/>
    </source>
</evidence>
<keyword evidence="2" id="KW-1185">Reference proteome</keyword>
<evidence type="ECO:0000313" key="2">
    <source>
        <dbReference type="Proteomes" id="UP000249661"/>
    </source>
</evidence>
<gene>
    <name evidence="1" type="ORF">BO66DRAFT_413231</name>
</gene>
<protein>
    <submittedName>
        <fullName evidence="1">Uncharacterized protein</fullName>
    </submittedName>
</protein>
<reference evidence="1" key="1">
    <citation type="submission" date="2018-02" db="EMBL/GenBank/DDBJ databases">
        <title>The genomes of Aspergillus section Nigri reveals drivers in fungal speciation.</title>
        <authorList>
            <consortium name="DOE Joint Genome Institute"/>
            <person name="Vesth T.C."/>
            <person name="Nybo J."/>
            <person name="Theobald S."/>
            <person name="Brandl J."/>
            <person name="Frisvad J.C."/>
            <person name="Nielsen K.F."/>
            <person name="Lyhne E.K."/>
            <person name="Kogle M.E."/>
            <person name="Kuo A."/>
            <person name="Riley R."/>
            <person name="Clum A."/>
            <person name="Nolan M."/>
            <person name="Lipzen A."/>
            <person name="Salamov A."/>
            <person name="Henrissat B."/>
            <person name="Wiebenga A."/>
            <person name="De vries R.P."/>
            <person name="Grigoriev I.V."/>
            <person name="Mortensen U.H."/>
            <person name="Andersen M.R."/>
            <person name="Baker S.E."/>
        </authorList>
    </citation>
    <scope>NUCLEOTIDE SEQUENCE</scope>
    <source>
        <strain evidence="1">CBS 121060</strain>
    </source>
</reference>
<sequence length="921" mass="104286">MDNFLDSDDFQTPLSSPRSCISTPPTSPPSAGSSNPLSARYLERESSPLLSYTARFQNLLVGLPFRVKKSTFTAKSTPTSVIDDIKSRRNNFLRAKRDLILPLLDRVPDVLSDSEYHGQPTIEQQQQLTSQPGGLRATLKPYQLDGLSFLMYLRRNGMGGILGDEMGLGKTLQTLTLFEHVTESERSSCINPAPFLVVCPLSVLDTWITEITKWTPNLTPVKFHGTRDQRAMVKKLFSKKQGKEGCFKEDVRSTVLITCYETLMADILWFRKVAIWKYVVLDEGHRIKDSNSKRAQAMGKLRAEYKLILTGTPIQNNLGEVWSLLHWLFPEVFTPSSAKLFKDAFSLNEGKFDAGFSNHIKRFLNLIMLRRLKDSPQVGINLPPKQVVTLAVPLSKLQHSLYMNVLTGLDEALGEVSQPSSMLETDKEGWPIDRPNIDPNKPAAKRKWKISDNVLMELRKCSIHPWLLNNGPESSNDSASSLLSCSGKLLALSKLVHHFIFTEKKKVVIFSCFVKALDLCEELLGILQRRGFFEYVRLDGSTSRAWRRLCVHLFNNLPQFMVFLVSIRAGGEGLNMVGSSVVIFLDEDWNPQVMRQAESRVHRIGQKQPVRIFRLISKGTLEEQMSRRLLKKSYLLSKIIEEERIFEAGNGYDYTLTGIDETPPMRLIACEGLQENSLADMRSWSFESLLDRCTINSNTGKDLANTSSWWEVSERVRTNIFNGQKVEKLSRSQAFPDDAPYFARAERRIGKGRVITIEGFDVTKENLRMHVTSPTTPKSPGMGTLKSMTNEITCGICKRFEPLDCQTCPRAYHWECLPDSMKSHTNEARFSCPHHVCSGCERRASEAGGLLFCCARCPLAFCEDCLDWGKTEFIGRNFALENLGYHPHSYFYIHCPSCIGGRKRSGDEFDGMISKRLKWGE</sequence>
<proteinExistence type="predicted"/>
<dbReference type="Proteomes" id="UP000249661">
    <property type="component" value="Unassembled WGS sequence"/>
</dbReference>
<dbReference type="EMBL" id="KZ824970">
    <property type="protein sequence ID" value="RAH68032.1"/>
    <property type="molecule type" value="Genomic_DNA"/>
</dbReference>
<name>A0ACD1H362_9EURO</name>
<accession>A0ACD1H362</accession>